<dbReference type="PROSITE" id="PS51318">
    <property type="entry name" value="TAT"/>
    <property type="match status" value="1"/>
</dbReference>
<feature type="domain" description="GFO/IDH/MocA-like oxidoreductase" evidence="2">
    <location>
        <begin position="235"/>
        <end position="331"/>
    </location>
</feature>
<dbReference type="InterPro" id="IPR019546">
    <property type="entry name" value="TAT_signal_bac_arc"/>
</dbReference>
<name>A0A2D0N601_FLAN2</name>
<dbReference type="Proteomes" id="UP000223913">
    <property type="component" value="Unassembled WGS sequence"/>
</dbReference>
<sequence>MPQGSKSRRKFIKKAAIGTAGLALGMNAKSYARIIGANDRLNVAILGCYRRFGALAPSLSDCENITISYVCDVDSRRQEKGMGRIKDLMGEAPKGEKDMRKIIADPSVDVIVNATPDHWHAPGTWLALDAGKHVYVEKPASHNPKEGELLIALQKYYGKVVQMGNQQRSAPESREIVEEIHNGGIGDVYHAVAFYSNSRDRVPEAKKVPVPDYLDWELWQGPAPRTEFVDILGDYMWHWFWNWGTAETGNNATHELDVARWALQVKYPEMVHANGKKAHFKDDPWTMYDTMMVTYNFPGGKSISWDGKSRNGYSTYGSDRGTIIYGSEGSVFVNRGGYRLYDRAGKMVRERKSGGNEAGTALGGGGDMTTLHVRNFLDAVRGKVKQNSNIEDGAISTHLCHYANISYRMGNAALEIDANNGHLKNKKAMKKFWSRDYEKGWEPPKV</sequence>
<dbReference type="RefSeq" id="WP_099152916.1">
    <property type="nucleotide sequence ID" value="NZ_PDUD01000030.1"/>
</dbReference>
<accession>A0A2D0N601</accession>
<dbReference type="NCBIfam" id="TIGR01409">
    <property type="entry name" value="TAT_signal_seq"/>
    <property type="match status" value="1"/>
</dbReference>
<dbReference type="InterPro" id="IPR050463">
    <property type="entry name" value="Gfo/Idh/MocA_oxidrdct_glycsds"/>
</dbReference>
<dbReference type="InterPro" id="IPR000683">
    <property type="entry name" value="Gfo/Idh/MocA-like_OxRdtase_N"/>
</dbReference>
<dbReference type="Pfam" id="PF22725">
    <property type="entry name" value="GFO_IDH_MocA_C3"/>
    <property type="match status" value="1"/>
</dbReference>
<dbReference type="OrthoDB" id="9763611at2"/>
<dbReference type="PANTHER" id="PTHR43818:SF5">
    <property type="entry name" value="OXIDOREDUCTASE FAMILY PROTEIN"/>
    <property type="match status" value="1"/>
</dbReference>
<proteinExistence type="predicted"/>
<dbReference type="EMBL" id="PDUD01000030">
    <property type="protein sequence ID" value="PHN03589.1"/>
    <property type="molecule type" value="Genomic_DNA"/>
</dbReference>
<protein>
    <submittedName>
        <fullName evidence="3">Dehydrogenase</fullName>
    </submittedName>
</protein>
<dbReference type="PANTHER" id="PTHR43818">
    <property type="entry name" value="BCDNA.GH03377"/>
    <property type="match status" value="1"/>
</dbReference>
<dbReference type="SUPFAM" id="SSF55347">
    <property type="entry name" value="Glyceraldehyde-3-phosphate dehydrogenase-like, C-terminal domain"/>
    <property type="match status" value="1"/>
</dbReference>
<gene>
    <name evidence="3" type="ORF">CRP01_25340</name>
</gene>
<dbReference type="Pfam" id="PF01408">
    <property type="entry name" value="GFO_IDH_MocA"/>
    <property type="match status" value="1"/>
</dbReference>
<dbReference type="SUPFAM" id="SSF51735">
    <property type="entry name" value="NAD(P)-binding Rossmann-fold domains"/>
    <property type="match status" value="1"/>
</dbReference>
<evidence type="ECO:0000313" key="4">
    <source>
        <dbReference type="Proteomes" id="UP000223913"/>
    </source>
</evidence>
<dbReference type="GO" id="GO:0000166">
    <property type="term" value="F:nucleotide binding"/>
    <property type="evidence" value="ECO:0007669"/>
    <property type="project" value="InterPro"/>
</dbReference>
<comment type="caution">
    <text evidence="3">The sequence shown here is derived from an EMBL/GenBank/DDBJ whole genome shotgun (WGS) entry which is preliminary data.</text>
</comment>
<organism evidence="3 4">
    <name type="scientific">Flavilitoribacter nigricans (strain ATCC 23147 / DSM 23189 / NBRC 102662 / NCIMB 1420 / SS-2)</name>
    <name type="common">Lewinella nigricans</name>
    <dbReference type="NCBI Taxonomy" id="1122177"/>
    <lineage>
        <taxon>Bacteria</taxon>
        <taxon>Pseudomonadati</taxon>
        <taxon>Bacteroidota</taxon>
        <taxon>Saprospiria</taxon>
        <taxon>Saprospirales</taxon>
        <taxon>Lewinellaceae</taxon>
        <taxon>Flavilitoribacter</taxon>
    </lineage>
</organism>
<dbReference type="AlphaFoldDB" id="A0A2D0N601"/>
<dbReference type="InterPro" id="IPR006311">
    <property type="entry name" value="TAT_signal"/>
</dbReference>
<dbReference type="InterPro" id="IPR055170">
    <property type="entry name" value="GFO_IDH_MocA-like_dom"/>
</dbReference>
<dbReference type="Gene3D" id="3.30.360.10">
    <property type="entry name" value="Dihydrodipicolinate Reductase, domain 2"/>
    <property type="match status" value="1"/>
</dbReference>
<evidence type="ECO:0000259" key="2">
    <source>
        <dbReference type="Pfam" id="PF22725"/>
    </source>
</evidence>
<reference evidence="3 4" key="1">
    <citation type="submission" date="2017-10" db="EMBL/GenBank/DDBJ databases">
        <title>The draft genome sequence of Lewinella nigricans NBRC 102662.</title>
        <authorList>
            <person name="Wang K."/>
        </authorList>
    </citation>
    <scope>NUCLEOTIDE SEQUENCE [LARGE SCALE GENOMIC DNA]</scope>
    <source>
        <strain evidence="3 4">NBRC 102662</strain>
    </source>
</reference>
<feature type="domain" description="Gfo/Idh/MocA-like oxidoreductase N-terminal" evidence="1">
    <location>
        <begin position="42"/>
        <end position="164"/>
    </location>
</feature>
<evidence type="ECO:0000259" key="1">
    <source>
        <dbReference type="Pfam" id="PF01408"/>
    </source>
</evidence>
<keyword evidence="4" id="KW-1185">Reference proteome</keyword>
<dbReference type="Gene3D" id="3.40.50.720">
    <property type="entry name" value="NAD(P)-binding Rossmann-like Domain"/>
    <property type="match status" value="1"/>
</dbReference>
<dbReference type="InterPro" id="IPR036291">
    <property type="entry name" value="NAD(P)-bd_dom_sf"/>
</dbReference>
<evidence type="ECO:0000313" key="3">
    <source>
        <dbReference type="EMBL" id="PHN03589.1"/>
    </source>
</evidence>